<organism evidence="5 6">
    <name type="scientific">Paenirhodobacter enshiensis</name>
    <dbReference type="NCBI Taxonomy" id="1105367"/>
    <lineage>
        <taxon>Bacteria</taxon>
        <taxon>Pseudomonadati</taxon>
        <taxon>Pseudomonadota</taxon>
        <taxon>Alphaproteobacteria</taxon>
        <taxon>Rhodobacterales</taxon>
        <taxon>Rhodobacter group</taxon>
        <taxon>Paenirhodobacter</taxon>
    </lineage>
</organism>
<evidence type="ECO:0000259" key="4">
    <source>
        <dbReference type="Pfam" id="PF04586"/>
    </source>
</evidence>
<keyword evidence="3" id="KW-0378">Hydrolase</keyword>
<sequence length="586" mass="62941">MSLHLRAATPAASTVDLEARTVEAIVSTGAEVARPGYIERLDLTGADLSRLRAGAPVLDGHRSATTSDQLGVVEAAELRPEGLWVLMRFRSTDPAKAVLNDIADGTLRGLSIGYSVTEWKDQQRGKDRQRTAVNWTPIEVSVVPVPADAGAHFRKGNTTMPETQEQTLTTRAEINGAIRSIAETASLGRDWADAQIDAETTVEAARAAAFEAMQHRSQAQAVRTPTATIGTDHTDPAVIATRAGEALFARSHPEHQLSPEARQFAHMSVTDMARASLERAGLSTRGLSNDTILTRALGMHTTGDFSAILDNTANREVRRGYEAAPSGVRQLARQSTARDFRAKSSVAMGDFGTLSKVNEAGEFTYGTIGAAPESYKLDTYGKIFAISRQAMVNDDLGAFTAIPNKLGAAAADFEANVLFDCVNKNPVMADGKTVFHADHGNLAEVADPPEALSLTTIAARRLAMRKQTSPGGVLINATPRFLMVGPELETEAEQLLTQINATKTADVNPFSNLSLIVEPRLTGLEWYLAADPAVIDGLEYAYLEGAPGPQVETRTGFEVDGVEFKIRLDFGAGWLDFRGWQKDLGA</sequence>
<dbReference type="AlphaFoldDB" id="A0A086Y1L3"/>
<evidence type="ECO:0000256" key="3">
    <source>
        <dbReference type="ARBA" id="ARBA00022801"/>
    </source>
</evidence>
<dbReference type="Proteomes" id="UP000028824">
    <property type="component" value="Unassembled WGS sequence"/>
</dbReference>
<evidence type="ECO:0000313" key="6">
    <source>
        <dbReference type="Proteomes" id="UP000028824"/>
    </source>
</evidence>
<dbReference type="eggNOG" id="COG3087">
    <property type="taxonomic scope" value="Bacteria"/>
</dbReference>
<dbReference type="EMBL" id="JFZB01000007">
    <property type="protein sequence ID" value="KFI28163.1"/>
    <property type="molecule type" value="Genomic_DNA"/>
</dbReference>
<dbReference type="GO" id="GO:0008233">
    <property type="term" value="F:peptidase activity"/>
    <property type="evidence" value="ECO:0007669"/>
    <property type="project" value="UniProtKB-KW"/>
</dbReference>
<gene>
    <name evidence="5" type="ORF">CG50_14835</name>
</gene>
<dbReference type="STRING" id="1105367.CG50_14835"/>
<evidence type="ECO:0000313" key="5">
    <source>
        <dbReference type="EMBL" id="KFI28163.1"/>
    </source>
</evidence>
<evidence type="ECO:0000256" key="2">
    <source>
        <dbReference type="ARBA" id="ARBA00022670"/>
    </source>
</evidence>
<protein>
    <submittedName>
        <fullName evidence="5">Peptidase U35</fullName>
    </submittedName>
</protein>
<keyword evidence="6" id="KW-1185">Reference proteome</keyword>
<dbReference type="Pfam" id="PF04586">
    <property type="entry name" value="Peptidase_S78"/>
    <property type="match status" value="1"/>
</dbReference>
<proteinExistence type="predicted"/>
<evidence type="ECO:0000256" key="1">
    <source>
        <dbReference type="ARBA" id="ARBA00022612"/>
    </source>
</evidence>
<keyword evidence="1" id="KW-1188">Viral release from host cell</keyword>
<name>A0A086Y1L3_9RHOB</name>
<feature type="domain" description="Prohead serine protease" evidence="4">
    <location>
        <begin position="80"/>
        <end position="156"/>
    </location>
</feature>
<dbReference type="InterPro" id="IPR054613">
    <property type="entry name" value="Peptidase_S78_dom"/>
</dbReference>
<dbReference type="GO" id="GO:0006508">
    <property type="term" value="P:proteolysis"/>
    <property type="evidence" value="ECO:0007669"/>
    <property type="project" value="UniProtKB-KW"/>
</dbReference>
<dbReference type="NCBIfam" id="NF045541">
    <property type="entry name" value="scaf_prot_MCP2"/>
    <property type="match status" value="1"/>
</dbReference>
<dbReference type="Pfam" id="PF25209">
    <property type="entry name" value="Phage_capsid_4"/>
    <property type="match status" value="1"/>
</dbReference>
<reference evidence="5 6" key="1">
    <citation type="submission" date="2014-03" db="EMBL/GenBank/DDBJ databases">
        <title>Genome of Paenirhodobacter enshiensis DW2-9.</title>
        <authorList>
            <person name="Wang D."/>
            <person name="Wang G."/>
        </authorList>
    </citation>
    <scope>NUCLEOTIDE SEQUENCE [LARGE SCALE GENOMIC DNA]</scope>
    <source>
        <strain evidence="5 6">DW2-9</strain>
    </source>
</reference>
<dbReference type="RefSeq" id="WP_036636211.1">
    <property type="nucleotide sequence ID" value="NZ_JFZB01000007.1"/>
</dbReference>
<comment type="caution">
    <text evidence="5">The sequence shown here is derived from an EMBL/GenBank/DDBJ whole genome shotgun (WGS) entry which is preliminary data.</text>
</comment>
<dbReference type="eggNOG" id="COG3740">
    <property type="taxonomic scope" value="Bacteria"/>
</dbReference>
<dbReference type="OrthoDB" id="9806592at2"/>
<accession>A0A086Y1L3</accession>
<keyword evidence="2" id="KW-0645">Protease</keyword>